<accession>A0ACC1S4G6</accession>
<comment type="caution">
    <text evidence="1">The sequence shown here is derived from an EMBL/GenBank/DDBJ whole genome shotgun (WGS) entry which is preliminary data.</text>
</comment>
<gene>
    <name evidence="1" type="ORF">NM208_g8664</name>
</gene>
<dbReference type="Proteomes" id="UP001148629">
    <property type="component" value="Unassembled WGS sequence"/>
</dbReference>
<proteinExistence type="predicted"/>
<name>A0ACC1S4G6_9HYPO</name>
<organism evidence="1 2">
    <name type="scientific">Fusarium decemcellulare</name>
    <dbReference type="NCBI Taxonomy" id="57161"/>
    <lineage>
        <taxon>Eukaryota</taxon>
        <taxon>Fungi</taxon>
        <taxon>Dikarya</taxon>
        <taxon>Ascomycota</taxon>
        <taxon>Pezizomycotina</taxon>
        <taxon>Sordariomycetes</taxon>
        <taxon>Hypocreomycetidae</taxon>
        <taxon>Hypocreales</taxon>
        <taxon>Nectriaceae</taxon>
        <taxon>Fusarium</taxon>
        <taxon>Fusarium decemcellulare species complex</taxon>
    </lineage>
</organism>
<protein>
    <submittedName>
        <fullName evidence="1">Uncharacterized protein</fullName>
    </submittedName>
</protein>
<evidence type="ECO:0000313" key="2">
    <source>
        <dbReference type="Proteomes" id="UP001148629"/>
    </source>
</evidence>
<reference evidence="1" key="1">
    <citation type="submission" date="2022-08" db="EMBL/GenBank/DDBJ databases">
        <title>Genome Sequence of Fusarium decemcellulare.</title>
        <authorList>
            <person name="Buettner E."/>
        </authorList>
    </citation>
    <scope>NUCLEOTIDE SEQUENCE</scope>
    <source>
        <strain evidence="1">Babe19</strain>
    </source>
</reference>
<sequence>MHARFLADDTTFEAFQGQDQHAGRREKQSKQPQNPPFTVTPKPGSEARCNICNSSQDLGNIHQYKTSAYNNMYFTMAHSVSNIDPNNEQERPLSREPLQKLDGLTASNNRLLPHVRIVRMHVSHMCVSLPLSLLLVLQLKPAQYHATGGTITIPISHSTADDIMVHKCYNIGRCRPESCNELVDNVVVRL</sequence>
<evidence type="ECO:0000313" key="1">
    <source>
        <dbReference type="EMBL" id="KAJ3531932.1"/>
    </source>
</evidence>
<keyword evidence="2" id="KW-1185">Reference proteome</keyword>
<dbReference type="EMBL" id="JANRMS010001010">
    <property type="protein sequence ID" value="KAJ3531932.1"/>
    <property type="molecule type" value="Genomic_DNA"/>
</dbReference>